<organism evidence="1 2">
    <name type="scientific">Psychromonas aquatilis</name>
    <dbReference type="NCBI Taxonomy" id="2005072"/>
    <lineage>
        <taxon>Bacteria</taxon>
        <taxon>Pseudomonadati</taxon>
        <taxon>Pseudomonadota</taxon>
        <taxon>Gammaproteobacteria</taxon>
        <taxon>Alteromonadales</taxon>
        <taxon>Psychromonadaceae</taxon>
        <taxon>Psychromonas</taxon>
    </lineage>
</organism>
<sequence length="151" mass="17384">MIVNGALLLNKQNGSIKYGDSVLPSLDKYKSLIYQLRDDTQLAEIHDSLDSIVIIDSNSRSYSQPNAIPVLNKSINKRIIKELKGNDLSILEITGKYKDLNCREKLYYAYQYDKSKFEDFLFTYTTIFPDVETYSGLIEPDTLILDNNIHY</sequence>
<dbReference type="Proteomes" id="UP001369082">
    <property type="component" value="Unassembled WGS sequence"/>
</dbReference>
<evidence type="ECO:0000313" key="1">
    <source>
        <dbReference type="EMBL" id="MEL0629198.1"/>
    </source>
</evidence>
<reference evidence="1 2" key="1">
    <citation type="submission" date="2024-02" db="EMBL/GenBank/DDBJ databases">
        <title>Bacteria isolated from the canopy kelp, Nereocystis luetkeana.</title>
        <authorList>
            <person name="Pfister C.A."/>
            <person name="Younker I.T."/>
            <person name="Light S.H."/>
        </authorList>
    </citation>
    <scope>NUCLEOTIDE SEQUENCE [LARGE SCALE GENOMIC DNA]</scope>
    <source>
        <strain evidence="1 2">TI.1.05</strain>
    </source>
</reference>
<dbReference type="RefSeq" id="WP_341597210.1">
    <property type="nucleotide sequence ID" value="NZ_JBAKAZ010000016.1"/>
</dbReference>
<dbReference type="EMBL" id="JBAKAZ010000016">
    <property type="protein sequence ID" value="MEL0629198.1"/>
    <property type="molecule type" value="Genomic_DNA"/>
</dbReference>
<proteinExistence type="predicted"/>
<accession>A0ABU9GPE9</accession>
<feature type="non-terminal residue" evidence="1">
    <location>
        <position position="151"/>
    </location>
</feature>
<evidence type="ECO:0000313" key="2">
    <source>
        <dbReference type="Proteomes" id="UP001369082"/>
    </source>
</evidence>
<gene>
    <name evidence="1" type="ORF">V6256_06215</name>
</gene>
<comment type="caution">
    <text evidence="1">The sequence shown here is derived from an EMBL/GenBank/DDBJ whole genome shotgun (WGS) entry which is preliminary data.</text>
</comment>
<name>A0ABU9GPE9_9GAMM</name>
<protein>
    <submittedName>
        <fullName evidence="1">Uncharacterized protein</fullName>
    </submittedName>
</protein>
<keyword evidence="2" id="KW-1185">Reference proteome</keyword>